<dbReference type="GO" id="GO:0005634">
    <property type="term" value="C:nucleus"/>
    <property type="evidence" value="ECO:0007669"/>
    <property type="project" value="UniProtKB-SubCell"/>
</dbReference>
<evidence type="ECO:0000256" key="2">
    <source>
        <dbReference type="ARBA" id="ARBA00023015"/>
    </source>
</evidence>
<protein>
    <submittedName>
        <fullName evidence="10">Uncharacterized protein</fullName>
    </submittedName>
</protein>
<feature type="domain" description="SANT" evidence="8">
    <location>
        <begin position="63"/>
        <end position="114"/>
    </location>
</feature>
<accession>A0ABC8REP9</accession>
<evidence type="ECO:0000259" key="7">
    <source>
        <dbReference type="PROSITE" id="PS50090"/>
    </source>
</evidence>
<evidence type="ECO:0000256" key="5">
    <source>
        <dbReference type="ARBA" id="ARBA00023242"/>
    </source>
</evidence>
<name>A0ABC8REP9_9AQUA</name>
<comment type="caution">
    <text evidence="10">The sequence shown here is derived from an EMBL/GenBank/DDBJ whole genome shotgun (WGS) entry which is preliminary data.</text>
</comment>
<evidence type="ECO:0000313" key="11">
    <source>
        <dbReference type="Proteomes" id="UP001642360"/>
    </source>
</evidence>
<proteinExistence type="predicted"/>
<dbReference type="PANTHER" id="PTHR12802">
    <property type="entry name" value="SWI/SNF COMPLEX-RELATED"/>
    <property type="match status" value="1"/>
</dbReference>
<evidence type="ECO:0000256" key="3">
    <source>
        <dbReference type="ARBA" id="ARBA00023125"/>
    </source>
</evidence>
<dbReference type="GO" id="GO:0010468">
    <property type="term" value="P:regulation of gene expression"/>
    <property type="evidence" value="ECO:0007669"/>
    <property type="project" value="UniProtKB-ARBA"/>
</dbReference>
<dbReference type="InterPro" id="IPR017930">
    <property type="entry name" value="Myb_dom"/>
</dbReference>
<feature type="domain" description="HTH myb-type" evidence="9">
    <location>
        <begin position="60"/>
        <end position="114"/>
    </location>
</feature>
<feature type="domain" description="Myb-like" evidence="7">
    <location>
        <begin position="60"/>
        <end position="110"/>
    </location>
</feature>
<gene>
    <name evidence="10" type="ORF">ILEXP_LOCUS11165</name>
</gene>
<dbReference type="Gene3D" id="1.10.10.60">
    <property type="entry name" value="Homeodomain-like"/>
    <property type="match status" value="1"/>
</dbReference>
<feature type="compositionally biased region" description="Low complexity" evidence="6">
    <location>
        <begin position="223"/>
        <end position="235"/>
    </location>
</feature>
<keyword evidence="11" id="KW-1185">Reference proteome</keyword>
<dbReference type="FunFam" id="1.10.10.60:FF:000023">
    <property type="entry name" value="protein REVEILLE 6 isoform X1"/>
    <property type="match status" value="1"/>
</dbReference>
<dbReference type="InterPro" id="IPR017884">
    <property type="entry name" value="SANT_dom"/>
</dbReference>
<dbReference type="PROSITE" id="PS51293">
    <property type="entry name" value="SANT"/>
    <property type="match status" value="1"/>
</dbReference>
<evidence type="ECO:0000259" key="9">
    <source>
        <dbReference type="PROSITE" id="PS51294"/>
    </source>
</evidence>
<dbReference type="NCBIfam" id="TIGR01557">
    <property type="entry name" value="myb_SHAQKYF"/>
    <property type="match status" value="1"/>
</dbReference>
<evidence type="ECO:0000259" key="8">
    <source>
        <dbReference type="PROSITE" id="PS51293"/>
    </source>
</evidence>
<feature type="compositionally biased region" description="Polar residues" evidence="6">
    <location>
        <begin position="157"/>
        <end position="206"/>
    </location>
</feature>
<dbReference type="PANTHER" id="PTHR12802:SF155">
    <property type="entry name" value="DEUBIQUITINASE MYSM1"/>
    <property type="match status" value="1"/>
</dbReference>
<dbReference type="GO" id="GO:0003677">
    <property type="term" value="F:DNA binding"/>
    <property type="evidence" value="ECO:0007669"/>
    <property type="project" value="UniProtKB-KW"/>
</dbReference>
<dbReference type="Pfam" id="PF00249">
    <property type="entry name" value="Myb_DNA-binding"/>
    <property type="match status" value="1"/>
</dbReference>
<evidence type="ECO:0000256" key="1">
    <source>
        <dbReference type="ARBA" id="ARBA00004123"/>
    </source>
</evidence>
<feature type="region of interest" description="Disordered" evidence="6">
    <location>
        <begin position="362"/>
        <end position="390"/>
    </location>
</feature>
<evidence type="ECO:0000313" key="10">
    <source>
        <dbReference type="EMBL" id="CAK9143450.1"/>
    </source>
</evidence>
<evidence type="ECO:0000256" key="6">
    <source>
        <dbReference type="SAM" id="MobiDB-lite"/>
    </source>
</evidence>
<dbReference type="SMART" id="SM00717">
    <property type="entry name" value="SANT"/>
    <property type="match status" value="1"/>
</dbReference>
<dbReference type="EMBL" id="CAUOFW020001303">
    <property type="protein sequence ID" value="CAK9143450.1"/>
    <property type="molecule type" value="Genomic_DNA"/>
</dbReference>
<reference evidence="10 11" key="1">
    <citation type="submission" date="2024-02" db="EMBL/GenBank/DDBJ databases">
        <authorList>
            <person name="Vignale AGUSTIN F."/>
            <person name="Sosa J E."/>
            <person name="Modenutti C."/>
        </authorList>
    </citation>
    <scope>NUCLEOTIDE SEQUENCE [LARGE SCALE GENOMIC DNA]</scope>
</reference>
<feature type="compositionally biased region" description="Polar residues" evidence="6">
    <location>
        <begin position="375"/>
        <end position="385"/>
    </location>
</feature>
<dbReference type="InterPro" id="IPR006447">
    <property type="entry name" value="Myb_dom_plants"/>
</dbReference>
<sequence length="470" mass="52326">MVSAAMAEQDQSGDNLSKVAFQQADQFSWDAGSHSLKDLHLNKQIVSGDDYAPKTRKPYTITKQRERWTEEEHKKFLEALKLYGRNWRCIEEHVGTKTAVQIRSHAQKFFSKVVRDSSSNDASSPKLIEIPPPRPKRKPMHPYPRKLVTPVKIRNPTLEQPTRLTSPTFSLSVQETQSPTSVLSTSGSDTLVTTDSTPNGSPSPVSFATGFNPGGCCLSGPNSSQEETGSSSPSQINPTSIPNEQKLELFRQDDYLAKESSTEATSTKGLKLFGKTVLIADSHRPSSPAMQTLPWNSMHTSASHCGVSVAPYFEQVPNENSGLIEAGSIPVQWWNFSAGVPSPFSQLHNPVTLKAYFYSDRKEDQDNETPKEGSWTVSNTRSAKTGENGKKNWDFETQGCQLSSSEEEIMQKLELAFKPSEETVFLVQRTSPGKCAKGFVPYKRCLEDRDTRSLIVTSEERQEQRIRLCL</sequence>
<dbReference type="PROSITE" id="PS51294">
    <property type="entry name" value="HTH_MYB"/>
    <property type="match status" value="1"/>
</dbReference>
<comment type="subcellular location">
    <subcellularLocation>
        <location evidence="1">Nucleus</location>
    </subcellularLocation>
</comment>
<dbReference type="InterPro" id="IPR009057">
    <property type="entry name" value="Homeodomain-like_sf"/>
</dbReference>
<feature type="compositionally biased region" description="Basic residues" evidence="6">
    <location>
        <begin position="134"/>
        <end position="144"/>
    </location>
</feature>
<keyword evidence="5" id="KW-0539">Nucleus</keyword>
<dbReference type="PROSITE" id="PS50090">
    <property type="entry name" value="MYB_LIKE"/>
    <property type="match status" value="1"/>
</dbReference>
<evidence type="ECO:0000256" key="4">
    <source>
        <dbReference type="ARBA" id="ARBA00023163"/>
    </source>
</evidence>
<dbReference type="CDD" id="cd00167">
    <property type="entry name" value="SANT"/>
    <property type="match status" value="1"/>
</dbReference>
<keyword evidence="4" id="KW-0804">Transcription</keyword>
<dbReference type="SUPFAM" id="SSF46689">
    <property type="entry name" value="Homeodomain-like"/>
    <property type="match status" value="1"/>
</dbReference>
<dbReference type="InterPro" id="IPR001005">
    <property type="entry name" value="SANT/Myb"/>
</dbReference>
<dbReference type="Proteomes" id="UP001642360">
    <property type="component" value="Unassembled WGS sequence"/>
</dbReference>
<keyword evidence="3" id="KW-0238">DNA-binding</keyword>
<feature type="compositionally biased region" description="Basic and acidic residues" evidence="6">
    <location>
        <begin position="362"/>
        <end position="371"/>
    </location>
</feature>
<organism evidence="10 11">
    <name type="scientific">Ilex paraguariensis</name>
    <name type="common">yerba mate</name>
    <dbReference type="NCBI Taxonomy" id="185542"/>
    <lineage>
        <taxon>Eukaryota</taxon>
        <taxon>Viridiplantae</taxon>
        <taxon>Streptophyta</taxon>
        <taxon>Embryophyta</taxon>
        <taxon>Tracheophyta</taxon>
        <taxon>Spermatophyta</taxon>
        <taxon>Magnoliopsida</taxon>
        <taxon>eudicotyledons</taxon>
        <taxon>Gunneridae</taxon>
        <taxon>Pentapetalae</taxon>
        <taxon>asterids</taxon>
        <taxon>campanulids</taxon>
        <taxon>Aquifoliales</taxon>
        <taxon>Aquifoliaceae</taxon>
        <taxon>Ilex</taxon>
    </lineage>
</organism>
<keyword evidence="2" id="KW-0805">Transcription regulation</keyword>
<dbReference type="AlphaFoldDB" id="A0ABC8REP9"/>
<feature type="region of interest" description="Disordered" evidence="6">
    <location>
        <begin position="115"/>
        <end position="243"/>
    </location>
</feature>